<organism evidence="2">
    <name type="scientific">marine sediment metagenome</name>
    <dbReference type="NCBI Taxonomy" id="412755"/>
    <lineage>
        <taxon>unclassified sequences</taxon>
        <taxon>metagenomes</taxon>
        <taxon>ecological metagenomes</taxon>
    </lineage>
</organism>
<keyword evidence="1" id="KW-0812">Transmembrane</keyword>
<evidence type="ECO:0000256" key="1">
    <source>
        <dbReference type="SAM" id="Phobius"/>
    </source>
</evidence>
<proteinExistence type="predicted"/>
<comment type="caution">
    <text evidence="2">The sequence shown here is derived from an EMBL/GenBank/DDBJ whole genome shotgun (WGS) entry which is preliminary data.</text>
</comment>
<dbReference type="EMBL" id="LAZR01001078">
    <property type="protein sequence ID" value="KKN51113.1"/>
    <property type="molecule type" value="Genomic_DNA"/>
</dbReference>
<accession>A0A0F9UBV6</accession>
<gene>
    <name evidence="2" type="ORF">LCGC14_0625770</name>
</gene>
<protein>
    <submittedName>
        <fullName evidence="2">Uncharacterized protein</fullName>
    </submittedName>
</protein>
<dbReference type="AlphaFoldDB" id="A0A0F9UBV6"/>
<feature type="transmembrane region" description="Helical" evidence="1">
    <location>
        <begin position="12"/>
        <end position="31"/>
    </location>
</feature>
<keyword evidence="1" id="KW-1133">Transmembrane helix</keyword>
<reference evidence="2" key="1">
    <citation type="journal article" date="2015" name="Nature">
        <title>Complex archaea that bridge the gap between prokaryotes and eukaryotes.</title>
        <authorList>
            <person name="Spang A."/>
            <person name="Saw J.H."/>
            <person name="Jorgensen S.L."/>
            <person name="Zaremba-Niedzwiedzka K."/>
            <person name="Martijn J."/>
            <person name="Lind A.E."/>
            <person name="van Eijk R."/>
            <person name="Schleper C."/>
            <person name="Guy L."/>
            <person name="Ettema T.J."/>
        </authorList>
    </citation>
    <scope>NUCLEOTIDE SEQUENCE</scope>
</reference>
<sequence length="105" mass="11154">MADPTDATTIPHLIGVTLITAGVAYSNVIAYNRDKGERMIKATDANKRVIFDLSNFTSGYTAADVIEFENVGGSYGGATVTVNSTRVIQTIDLTATATNAFTRSM</sequence>
<name>A0A0F9UBV6_9ZZZZ</name>
<evidence type="ECO:0000313" key="2">
    <source>
        <dbReference type="EMBL" id="KKN51113.1"/>
    </source>
</evidence>
<keyword evidence="1" id="KW-0472">Membrane</keyword>